<gene>
    <name evidence="7" type="ORF">Pla144_32810</name>
</gene>
<organism evidence="7 8">
    <name type="scientific">Bythopirellula polymerisocia</name>
    <dbReference type="NCBI Taxonomy" id="2528003"/>
    <lineage>
        <taxon>Bacteria</taxon>
        <taxon>Pseudomonadati</taxon>
        <taxon>Planctomycetota</taxon>
        <taxon>Planctomycetia</taxon>
        <taxon>Pirellulales</taxon>
        <taxon>Lacipirellulaceae</taxon>
        <taxon>Bythopirellula</taxon>
    </lineage>
</organism>
<evidence type="ECO:0000313" key="8">
    <source>
        <dbReference type="Proteomes" id="UP000318437"/>
    </source>
</evidence>
<dbReference type="Proteomes" id="UP000318437">
    <property type="component" value="Unassembled WGS sequence"/>
</dbReference>
<dbReference type="Pfam" id="PF02656">
    <property type="entry name" value="DUF202"/>
    <property type="match status" value="1"/>
</dbReference>
<comment type="subcellular location">
    <subcellularLocation>
        <location evidence="1">Endomembrane system</location>
        <topology evidence="1">Multi-pass membrane protein</topology>
    </subcellularLocation>
</comment>
<dbReference type="EMBL" id="SJPS01000004">
    <property type="protein sequence ID" value="TWU26064.1"/>
    <property type="molecule type" value="Genomic_DNA"/>
</dbReference>
<evidence type="ECO:0000259" key="6">
    <source>
        <dbReference type="Pfam" id="PF02656"/>
    </source>
</evidence>
<dbReference type="GO" id="GO:0012505">
    <property type="term" value="C:endomembrane system"/>
    <property type="evidence" value="ECO:0007669"/>
    <property type="project" value="UniProtKB-SubCell"/>
</dbReference>
<evidence type="ECO:0000256" key="4">
    <source>
        <dbReference type="ARBA" id="ARBA00023136"/>
    </source>
</evidence>
<name>A0A5C6CR83_9BACT</name>
<proteinExistence type="predicted"/>
<keyword evidence="2 5" id="KW-0812">Transmembrane</keyword>
<feature type="transmembrane region" description="Helical" evidence="5">
    <location>
        <begin position="54"/>
        <end position="74"/>
    </location>
</feature>
<feature type="transmembrane region" description="Helical" evidence="5">
    <location>
        <begin position="27"/>
        <end position="48"/>
    </location>
</feature>
<evidence type="ECO:0000256" key="1">
    <source>
        <dbReference type="ARBA" id="ARBA00004127"/>
    </source>
</evidence>
<keyword evidence="8" id="KW-1185">Reference proteome</keyword>
<evidence type="ECO:0000256" key="3">
    <source>
        <dbReference type="ARBA" id="ARBA00022989"/>
    </source>
</evidence>
<keyword evidence="4 5" id="KW-0472">Membrane</keyword>
<sequence>MLTKEGDSAVRDQLALMRTRMANERTLLAYLRTALMLLATGGTILKLLAETLPLMIVGWLIIVGGITVGGLGVLRFRHFKKHYLSSE</sequence>
<accession>A0A5C6CR83</accession>
<comment type="caution">
    <text evidence="7">The sequence shown here is derived from an EMBL/GenBank/DDBJ whole genome shotgun (WGS) entry which is preliminary data.</text>
</comment>
<evidence type="ECO:0000256" key="2">
    <source>
        <dbReference type="ARBA" id="ARBA00022692"/>
    </source>
</evidence>
<dbReference type="InterPro" id="IPR003807">
    <property type="entry name" value="DUF202"/>
</dbReference>
<keyword evidence="3 5" id="KW-1133">Transmembrane helix</keyword>
<reference evidence="7 8" key="1">
    <citation type="submission" date="2019-02" db="EMBL/GenBank/DDBJ databases">
        <title>Deep-cultivation of Planctomycetes and their phenomic and genomic characterization uncovers novel biology.</title>
        <authorList>
            <person name="Wiegand S."/>
            <person name="Jogler M."/>
            <person name="Boedeker C."/>
            <person name="Pinto D."/>
            <person name="Vollmers J."/>
            <person name="Rivas-Marin E."/>
            <person name="Kohn T."/>
            <person name="Peeters S.H."/>
            <person name="Heuer A."/>
            <person name="Rast P."/>
            <person name="Oberbeckmann S."/>
            <person name="Bunk B."/>
            <person name="Jeske O."/>
            <person name="Meyerdierks A."/>
            <person name="Storesund J.E."/>
            <person name="Kallscheuer N."/>
            <person name="Luecker S."/>
            <person name="Lage O.M."/>
            <person name="Pohl T."/>
            <person name="Merkel B.J."/>
            <person name="Hornburger P."/>
            <person name="Mueller R.-W."/>
            <person name="Bruemmer F."/>
            <person name="Labrenz M."/>
            <person name="Spormann A.M."/>
            <person name="Op Den Camp H."/>
            <person name="Overmann J."/>
            <person name="Amann R."/>
            <person name="Jetten M.S.M."/>
            <person name="Mascher T."/>
            <person name="Medema M.H."/>
            <person name="Devos D.P."/>
            <person name="Kaster A.-K."/>
            <person name="Ovreas L."/>
            <person name="Rohde M."/>
            <person name="Galperin M.Y."/>
            <person name="Jogler C."/>
        </authorList>
    </citation>
    <scope>NUCLEOTIDE SEQUENCE [LARGE SCALE GENOMIC DNA]</scope>
    <source>
        <strain evidence="7 8">Pla144</strain>
    </source>
</reference>
<evidence type="ECO:0000313" key="7">
    <source>
        <dbReference type="EMBL" id="TWU26064.1"/>
    </source>
</evidence>
<dbReference type="AlphaFoldDB" id="A0A5C6CR83"/>
<protein>
    <recommendedName>
        <fullName evidence="6">DUF202 domain-containing protein</fullName>
    </recommendedName>
</protein>
<feature type="domain" description="DUF202" evidence="6">
    <location>
        <begin position="18"/>
        <end position="80"/>
    </location>
</feature>
<dbReference type="RefSeq" id="WP_146451614.1">
    <property type="nucleotide sequence ID" value="NZ_SJPS01000004.1"/>
</dbReference>
<evidence type="ECO:0000256" key="5">
    <source>
        <dbReference type="SAM" id="Phobius"/>
    </source>
</evidence>